<dbReference type="PANTHER" id="PTHR10585">
    <property type="entry name" value="ER LUMEN PROTEIN RETAINING RECEPTOR"/>
    <property type="match status" value="1"/>
</dbReference>
<dbReference type="EMBL" id="CH477365">
    <property type="protein sequence ID" value="EAT42551.1"/>
    <property type="molecule type" value="Genomic_DNA"/>
</dbReference>
<feature type="transmembrane region" description="Helical" evidence="11">
    <location>
        <begin position="157"/>
        <end position="175"/>
    </location>
</feature>
<gene>
    <name evidence="14" type="ORF">AaeL_AAEL005926</name>
</gene>
<dbReference type="GO" id="GO:0046923">
    <property type="term" value="F:ER retention sequence binding"/>
    <property type="evidence" value="ECO:0007669"/>
    <property type="project" value="InterPro"/>
</dbReference>
<evidence type="ECO:0000256" key="2">
    <source>
        <dbReference type="ARBA" id="ARBA00010120"/>
    </source>
</evidence>
<evidence type="ECO:0000313" key="15">
    <source>
        <dbReference type="Proteomes" id="UP000682892"/>
    </source>
</evidence>
<evidence type="ECO:0000313" key="14">
    <source>
        <dbReference type="EMBL" id="EAT42551.1"/>
    </source>
</evidence>
<dbReference type="OrthoDB" id="7694678at2759"/>
<dbReference type="KEGG" id="aag:5567253"/>
<proteinExistence type="inferred from homology"/>
<name>A6KVE1_AEDAE</name>
<evidence type="ECO:0000256" key="6">
    <source>
        <dbReference type="ARBA" id="ARBA00022892"/>
    </source>
</evidence>
<evidence type="ECO:0000313" key="13">
    <source>
        <dbReference type="EMBL" id="EAT42550.1"/>
    </source>
</evidence>
<dbReference type="InterPro" id="IPR000133">
    <property type="entry name" value="ER_ret_rcpt"/>
</dbReference>
<dbReference type="PRINTS" id="PR00660">
    <property type="entry name" value="ERLUMENR"/>
</dbReference>
<dbReference type="EMBL" id="CH477365">
    <property type="protein sequence ID" value="EAT42550.1"/>
    <property type="molecule type" value="Genomic_DNA"/>
</dbReference>
<dbReference type="Pfam" id="PF00810">
    <property type="entry name" value="ER_lumen_recept"/>
    <property type="match status" value="1"/>
</dbReference>
<keyword evidence="8 11" id="KW-1133">Transmembrane helix</keyword>
<evidence type="ECO:0000256" key="7">
    <source>
        <dbReference type="ARBA" id="ARBA00022927"/>
    </source>
</evidence>
<dbReference type="OMA" id="TKSCANI"/>
<feature type="transmembrane region" description="Helical" evidence="11">
    <location>
        <begin position="12"/>
        <end position="27"/>
    </location>
</feature>
<keyword evidence="5" id="KW-0256">Endoplasmic reticulum</keyword>
<comment type="similarity">
    <text evidence="2">Belongs to the ERD2 family.</text>
</comment>
<evidence type="ECO:0000256" key="3">
    <source>
        <dbReference type="ARBA" id="ARBA00022448"/>
    </source>
</evidence>
<dbReference type="GO" id="GO:0016192">
    <property type="term" value="P:vesicle-mediated transport"/>
    <property type="evidence" value="ECO:0007669"/>
    <property type="project" value="UniProtKB-KW"/>
</dbReference>
<organism evidence="14 15">
    <name type="scientific">Aedes aegypti</name>
    <name type="common">Yellowfever mosquito</name>
    <name type="synonym">Culex aegypti</name>
    <dbReference type="NCBI Taxonomy" id="7159"/>
    <lineage>
        <taxon>Eukaryota</taxon>
        <taxon>Metazoa</taxon>
        <taxon>Ecdysozoa</taxon>
        <taxon>Arthropoda</taxon>
        <taxon>Hexapoda</taxon>
        <taxon>Insecta</taxon>
        <taxon>Pterygota</taxon>
        <taxon>Neoptera</taxon>
        <taxon>Endopterygota</taxon>
        <taxon>Diptera</taxon>
        <taxon>Nematocera</taxon>
        <taxon>Culicoidea</taxon>
        <taxon>Culicidae</taxon>
        <taxon>Culicinae</taxon>
        <taxon>Aedini</taxon>
        <taxon>Aedes</taxon>
        <taxon>Stegomyia</taxon>
    </lineage>
</organism>
<keyword evidence="7" id="KW-0653">Protein transport</keyword>
<feature type="transmembrane region" description="Helical" evidence="11">
    <location>
        <begin position="187"/>
        <end position="207"/>
    </location>
</feature>
<keyword evidence="6" id="KW-0931">ER-Golgi transport</keyword>
<protein>
    <submittedName>
        <fullName evidence="12">AAEL005926-PA</fullName>
    </submittedName>
    <submittedName>
        <fullName evidence="14">AAEL005926-PB</fullName>
    </submittedName>
    <submittedName>
        <fullName evidence="13">AAEL005926-PC</fullName>
    </submittedName>
</protein>
<evidence type="ECO:0000256" key="1">
    <source>
        <dbReference type="ARBA" id="ARBA00004477"/>
    </source>
</evidence>
<evidence type="ECO:0000256" key="5">
    <source>
        <dbReference type="ARBA" id="ARBA00022824"/>
    </source>
</evidence>
<dbReference type="EMBL" id="CH477365">
    <property type="protein sequence ID" value="EAT42549.1"/>
    <property type="molecule type" value="Genomic_DNA"/>
</dbReference>
<dbReference type="GO" id="GO:0005789">
    <property type="term" value="C:endoplasmic reticulum membrane"/>
    <property type="evidence" value="ECO:0007669"/>
    <property type="project" value="UniProtKB-SubCell"/>
</dbReference>
<keyword evidence="3" id="KW-0813">Transport</keyword>
<sequence length="221" mass="26042">MFNVFRDLGDFLHLFAIILLLVKFIRTKSCANISGKTQILHAIVFMMRYLDVFETSYGSYSCCYYYITSMKVAYVLLSLLTVYMIYGPYKKTYDRENDTVYNDFLIVPCIVLATFLSSICSPIEFLWTFSVFLEAVAIVPQLDLLCKIDYVDNYTTAYLIPLGMYRVLYILNWGYRYHYEGYYDQNSVYSGFLMAVVFALVFVRLYILKRREHRSMITIVE</sequence>
<dbReference type="AlphaFoldDB" id="A6KVE1"/>
<reference evidence="14" key="1">
    <citation type="submission" date="2005-10" db="EMBL/GenBank/DDBJ databases">
        <authorList>
            <person name="Loftus B.J."/>
            <person name="Nene V.M."/>
            <person name="Hannick L.I."/>
            <person name="Bidwell S."/>
            <person name="Haas B."/>
            <person name="Amedeo P."/>
            <person name="Orvis J."/>
            <person name="Wortman J.R."/>
            <person name="White O.R."/>
            <person name="Salzberg S."/>
            <person name="Shumway M."/>
            <person name="Koo H."/>
            <person name="Zhao Y."/>
            <person name="Holmes M."/>
            <person name="Miller J."/>
            <person name="Schatz M."/>
            <person name="Pop M."/>
            <person name="Pai G."/>
            <person name="Utterback T."/>
            <person name="Rogers Y.-H."/>
            <person name="Kravitz S."/>
            <person name="Fraser C.M."/>
        </authorList>
    </citation>
    <scope>NUCLEOTIDE SEQUENCE</scope>
    <source>
        <strain evidence="14">Liverpool</strain>
    </source>
</reference>
<evidence type="ECO:0000256" key="4">
    <source>
        <dbReference type="ARBA" id="ARBA00022692"/>
    </source>
</evidence>
<accession>A6KVE1</accession>
<evidence type="ECO:0000256" key="11">
    <source>
        <dbReference type="SAM" id="Phobius"/>
    </source>
</evidence>
<evidence type="ECO:0000313" key="12">
    <source>
        <dbReference type="EMBL" id="EAT42549.1"/>
    </source>
</evidence>
<feature type="transmembrane region" description="Helical" evidence="11">
    <location>
        <begin position="64"/>
        <end position="87"/>
    </location>
</feature>
<dbReference type="HOGENOM" id="CLU_057784_0_0_1"/>
<dbReference type="Proteomes" id="UP000682892">
    <property type="component" value="Unassembled WGS sequence"/>
</dbReference>
<reference evidence="14" key="2">
    <citation type="journal article" date="2007" name="Science">
        <title>Genome sequence of Aedes aegypti, a major arbovirus vector.</title>
        <authorList>
            <person name="Nene V."/>
            <person name="Wortman J.R."/>
            <person name="Lawson D."/>
            <person name="Haas B."/>
            <person name="Kodira C."/>
            <person name="Tu Z.J."/>
            <person name="Loftus B."/>
            <person name="Xi Z."/>
            <person name="Megy K."/>
            <person name="Grabherr M."/>
            <person name="Ren Q."/>
            <person name="Zdobnov E.M."/>
            <person name="Lobo N.F."/>
            <person name="Campbell K.S."/>
            <person name="Brown S.E."/>
            <person name="Bonaldo M.F."/>
            <person name="Zhu J."/>
            <person name="Sinkins S.P."/>
            <person name="Hogenkamp D.G."/>
            <person name="Amedeo P."/>
            <person name="Arensburger P."/>
            <person name="Atkinson P.W."/>
            <person name="Bidwell S."/>
            <person name="Biedler J."/>
            <person name="Birney E."/>
            <person name="Bruggner R.V."/>
            <person name="Costas J."/>
            <person name="Coy M.R."/>
            <person name="Crabtree J."/>
            <person name="Crawford M."/>
            <person name="Debruyn B."/>
            <person name="Decaprio D."/>
            <person name="Eiglmeier K."/>
            <person name="Eisenstadt E."/>
            <person name="El-Dorry H."/>
            <person name="Gelbart W.M."/>
            <person name="Gomes S.L."/>
            <person name="Hammond M."/>
            <person name="Hannick L.I."/>
            <person name="Hogan J.R."/>
            <person name="Holmes M.H."/>
            <person name="Jaffe D."/>
            <person name="Johnston J.S."/>
            <person name="Kennedy R.C."/>
            <person name="Koo H."/>
            <person name="Kravitz S."/>
            <person name="Kriventseva E.V."/>
            <person name="Kulp D."/>
            <person name="Labutti K."/>
            <person name="Lee E."/>
            <person name="Li S."/>
            <person name="Lovin D.D."/>
            <person name="Mao C."/>
            <person name="Mauceli E."/>
            <person name="Menck C.F."/>
            <person name="Miller J.R."/>
            <person name="Montgomery P."/>
            <person name="Mori A."/>
            <person name="Nascimento A.L."/>
            <person name="Naveira H.F."/>
            <person name="Nusbaum C."/>
            <person name="O'leary S."/>
            <person name="Orvis J."/>
            <person name="Pertea M."/>
            <person name="Quesneville H."/>
            <person name="Reidenbach K.R."/>
            <person name="Rogers Y.H."/>
            <person name="Roth C.W."/>
            <person name="Schneider J.R."/>
            <person name="Schatz M."/>
            <person name="Shumway M."/>
            <person name="Stanke M."/>
            <person name="Stinson E.O."/>
            <person name="Tubio J.M."/>
            <person name="Vanzee J.P."/>
            <person name="Verjovski-Almeida S."/>
            <person name="Werner D."/>
            <person name="White O."/>
            <person name="Wyder S."/>
            <person name="Zeng Q."/>
            <person name="Zhao Q."/>
            <person name="Zhao Y."/>
            <person name="Hill C.A."/>
            <person name="Raikhel A.S."/>
            <person name="Soares M.B."/>
            <person name="Knudson D.L."/>
            <person name="Lee N.H."/>
            <person name="Galagan J."/>
            <person name="Salzberg S.L."/>
            <person name="Paulsen I.T."/>
            <person name="Dimopoulos G."/>
            <person name="Collins F.H."/>
            <person name="Birren B."/>
            <person name="Fraser-Liggett C.M."/>
            <person name="Severson D.W."/>
        </authorList>
    </citation>
    <scope>NUCLEOTIDE SEQUENCE [LARGE SCALE GENOMIC DNA]</scope>
    <source>
        <strain evidence="14">Liverpool</strain>
    </source>
</reference>
<dbReference type="GO" id="GO:0015031">
    <property type="term" value="P:protein transport"/>
    <property type="evidence" value="ECO:0007669"/>
    <property type="project" value="UniProtKB-KW"/>
</dbReference>
<evidence type="ECO:0000256" key="8">
    <source>
        <dbReference type="ARBA" id="ARBA00022989"/>
    </source>
</evidence>
<evidence type="ECO:0000256" key="9">
    <source>
        <dbReference type="ARBA" id="ARBA00023136"/>
    </source>
</evidence>
<dbReference type="GO" id="GO:0006621">
    <property type="term" value="P:protein retention in ER lumen"/>
    <property type="evidence" value="ECO:0007669"/>
    <property type="project" value="InterPro"/>
</dbReference>
<feature type="transmembrane region" description="Helical" evidence="11">
    <location>
        <begin position="99"/>
        <end position="119"/>
    </location>
</feature>
<reference evidence="14" key="3">
    <citation type="submission" date="2012-09" db="EMBL/GenBank/DDBJ databases">
        <authorList>
            <consortium name="VectorBase"/>
        </authorList>
    </citation>
    <scope>NUCLEOTIDE SEQUENCE</scope>
    <source>
        <strain evidence="14">Liverpool</strain>
    </source>
</reference>
<keyword evidence="10" id="KW-0675">Receptor</keyword>
<evidence type="ECO:0000256" key="10">
    <source>
        <dbReference type="ARBA" id="ARBA00023170"/>
    </source>
</evidence>
<comment type="subcellular location">
    <subcellularLocation>
        <location evidence="1">Endoplasmic reticulum membrane</location>
        <topology evidence="1">Multi-pass membrane protein</topology>
    </subcellularLocation>
</comment>
<keyword evidence="4 11" id="KW-0812">Transmembrane</keyword>
<keyword evidence="9 11" id="KW-0472">Membrane</keyword>